<evidence type="ECO:0000256" key="7">
    <source>
        <dbReference type="ARBA" id="ARBA00023201"/>
    </source>
</evidence>
<dbReference type="Proteomes" id="UP000710432">
    <property type="component" value="Unassembled WGS sequence"/>
</dbReference>
<evidence type="ECO:0000256" key="5">
    <source>
        <dbReference type="ARBA" id="ARBA00023053"/>
    </source>
</evidence>
<dbReference type="PANTHER" id="PTHR42985">
    <property type="entry name" value="SODIUM-COUPLED MONOCARBOXYLATE TRANSPORTER"/>
    <property type="match status" value="1"/>
</dbReference>
<gene>
    <name evidence="10" type="ORF">LTLLF_209685</name>
</gene>
<comment type="caution">
    <text evidence="10">The sequence shown here is derived from an EMBL/GenBank/DDBJ whole genome shotgun (WGS) entry which is preliminary data.</text>
</comment>
<dbReference type="InterPro" id="IPR051163">
    <property type="entry name" value="Sodium:Solute_Symporter_SSF"/>
</dbReference>
<dbReference type="PANTHER" id="PTHR42985:SF15">
    <property type="entry name" value="SODIUM-COUPLED MONOCARBOXYLATE TRANSPORTER 2"/>
    <property type="match status" value="1"/>
</dbReference>
<evidence type="ECO:0000256" key="9">
    <source>
        <dbReference type="SAM" id="Phobius"/>
    </source>
</evidence>
<dbReference type="EMBL" id="JAATJU010019860">
    <property type="protein sequence ID" value="KAH0516596.1"/>
    <property type="molecule type" value="Genomic_DNA"/>
</dbReference>
<feature type="compositionally biased region" description="Basic and acidic residues" evidence="8">
    <location>
        <begin position="1"/>
        <end position="12"/>
    </location>
</feature>
<feature type="region of interest" description="Disordered" evidence="8">
    <location>
        <begin position="210"/>
        <end position="234"/>
    </location>
</feature>
<organism evidence="10 11">
    <name type="scientific">Microtus ochrogaster</name>
    <name type="common">Prairie vole</name>
    <dbReference type="NCBI Taxonomy" id="79684"/>
    <lineage>
        <taxon>Eukaryota</taxon>
        <taxon>Metazoa</taxon>
        <taxon>Chordata</taxon>
        <taxon>Craniata</taxon>
        <taxon>Vertebrata</taxon>
        <taxon>Euteleostomi</taxon>
        <taxon>Mammalia</taxon>
        <taxon>Eutheria</taxon>
        <taxon>Euarchontoglires</taxon>
        <taxon>Glires</taxon>
        <taxon>Rodentia</taxon>
        <taxon>Myomorpha</taxon>
        <taxon>Muroidea</taxon>
        <taxon>Cricetidae</taxon>
        <taxon>Arvicolinae</taxon>
        <taxon>Microtus</taxon>
    </lineage>
</organism>
<keyword evidence="9" id="KW-0472">Membrane</keyword>
<accession>A0A8J6GMJ1</accession>
<keyword evidence="6" id="KW-0406">Ion transport</keyword>
<keyword evidence="9" id="KW-1133">Transmembrane helix</keyword>
<name>A0A8J6GMJ1_MICOH</name>
<dbReference type="GO" id="GO:0070062">
    <property type="term" value="C:extracellular exosome"/>
    <property type="evidence" value="ECO:0007669"/>
    <property type="project" value="TreeGrafter"/>
</dbReference>
<evidence type="ECO:0000256" key="4">
    <source>
        <dbReference type="ARBA" id="ARBA00022847"/>
    </source>
</evidence>
<keyword evidence="9" id="KW-0812">Transmembrane</keyword>
<feature type="compositionally biased region" description="Basic and acidic residues" evidence="8">
    <location>
        <begin position="220"/>
        <end position="234"/>
    </location>
</feature>
<proteinExistence type="predicted"/>
<feature type="region of interest" description="Disordered" evidence="8">
    <location>
        <begin position="1"/>
        <end position="20"/>
    </location>
</feature>
<keyword evidence="5" id="KW-0915">Sodium</keyword>
<dbReference type="AlphaFoldDB" id="A0A8J6GMJ1"/>
<evidence type="ECO:0000256" key="2">
    <source>
        <dbReference type="ARBA" id="ARBA00022448"/>
    </source>
</evidence>
<reference evidence="10" key="1">
    <citation type="submission" date="2020-03" db="EMBL/GenBank/DDBJ databases">
        <title>Studies in the Genomics of Life Span.</title>
        <authorList>
            <person name="Glass D."/>
        </authorList>
    </citation>
    <scope>NUCLEOTIDE SEQUENCE</scope>
    <source>
        <strain evidence="10">LTLLF</strain>
        <tissue evidence="10">Muscle</tissue>
    </source>
</reference>
<dbReference type="GO" id="GO:0005886">
    <property type="term" value="C:plasma membrane"/>
    <property type="evidence" value="ECO:0007669"/>
    <property type="project" value="UniProtKB-SubCell"/>
</dbReference>
<evidence type="ECO:0000313" key="11">
    <source>
        <dbReference type="Proteomes" id="UP000710432"/>
    </source>
</evidence>
<dbReference type="GO" id="GO:0006814">
    <property type="term" value="P:sodium ion transport"/>
    <property type="evidence" value="ECO:0007669"/>
    <property type="project" value="UniProtKB-KW"/>
</dbReference>
<keyword evidence="4" id="KW-0769">Symport</keyword>
<protein>
    <submittedName>
        <fullName evidence="10">Sodium-coupled monocarboxylate transporter 2</fullName>
    </submittedName>
</protein>
<evidence type="ECO:0000256" key="1">
    <source>
        <dbReference type="ARBA" id="ARBA00004651"/>
    </source>
</evidence>
<feature type="transmembrane region" description="Helical" evidence="9">
    <location>
        <begin position="121"/>
        <end position="142"/>
    </location>
</feature>
<keyword evidence="7" id="KW-0739">Sodium transport</keyword>
<feature type="transmembrane region" description="Helical" evidence="9">
    <location>
        <begin position="52"/>
        <end position="76"/>
    </location>
</feature>
<sequence>MLMWTGKDHKASTSESGRSCHSQEKQTNWWLVDIESLDKQESLLIHGTAVRLSGALGGLIAGITLSFWVAIGSFIYPAPVSKTLPLPLSIEQCVQTNITATVGPQLSSRPALADTWYSLSYLYFSAVGFLGCVAAGLIVSFLTGKQRGEDVDPLLIRPVCNLFCFWSKKYKTLCWCGVQHEQKTEQDYLDSGSARKQGVESALQNGLKQESLAQIPGYNPEDKSNSVKEKTTHF</sequence>
<evidence type="ECO:0000313" key="10">
    <source>
        <dbReference type="EMBL" id="KAH0516596.1"/>
    </source>
</evidence>
<evidence type="ECO:0000256" key="6">
    <source>
        <dbReference type="ARBA" id="ARBA00023065"/>
    </source>
</evidence>
<evidence type="ECO:0000256" key="3">
    <source>
        <dbReference type="ARBA" id="ARBA00022475"/>
    </source>
</evidence>
<dbReference type="GO" id="GO:0015129">
    <property type="term" value="F:lactate transmembrane transporter activity"/>
    <property type="evidence" value="ECO:0007669"/>
    <property type="project" value="TreeGrafter"/>
</dbReference>
<dbReference type="GO" id="GO:0015293">
    <property type="term" value="F:symporter activity"/>
    <property type="evidence" value="ECO:0007669"/>
    <property type="project" value="UniProtKB-KW"/>
</dbReference>
<keyword evidence="3" id="KW-1003">Cell membrane</keyword>
<keyword evidence="2" id="KW-0813">Transport</keyword>
<comment type="subcellular location">
    <subcellularLocation>
        <location evidence="1">Cell membrane</location>
        <topology evidence="1">Multi-pass membrane protein</topology>
    </subcellularLocation>
</comment>
<evidence type="ECO:0000256" key="8">
    <source>
        <dbReference type="SAM" id="MobiDB-lite"/>
    </source>
</evidence>